<proteinExistence type="predicted"/>
<accession>A0A2P2QYL4</accession>
<protein>
    <submittedName>
        <fullName evidence="1">Uncharacterized protein</fullName>
    </submittedName>
</protein>
<evidence type="ECO:0000313" key="1">
    <source>
        <dbReference type="EMBL" id="MBX72082.1"/>
    </source>
</evidence>
<dbReference type="AlphaFoldDB" id="A0A2P2QYL4"/>
<name>A0A2P2QYL4_RHIMU</name>
<organism evidence="1">
    <name type="scientific">Rhizophora mucronata</name>
    <name type="common">Asiatic mangrove</name>
    <dbReference type="NCBI Taxonomy" id="61149"/>
    <lineage>
        <taxon>Eukaryota</taxon>
        <taxon>Viridiplantae</taxon>
        <taxon>Streptophyta</taxon>
        <taxon>Embryophyta</taxon>
        <taxon>Tracheophyta</taxon>
        <taxon>Spermatophyta</taxon>
        <taxon>Magnoliopsida</taxon>
        <taxon>eudicotyledons</taxon>
        <taxon>Gunneridae</taxon>
        <taxon>Pentapetalae</taxon>
        <taxon>rosids</taxon>
        <taxon>fabids</taxon>
        <taxon>Malpighiales</taxon>
        <taxon>Rhizophoraceae</taxon>
        <taxon>Rhizophora</taxon>
    </lineage>
</organism>
<sequence length="40" mass="4974">MHVFGAFQISEFRKYQLNRNHHLVWQMASIRRVTRSRKFP</sequence>
<reference evidence="1" key="1">
    <citation type="submission" date="2018-02" db="EMBL/GenBank/DDBJ databases">
        <title>Rhizophora mucronata_Transcriptome.</title>
        <authorList>
            <person name="Meera S.P."/>
            <person name="Sreeshan A."/>
            <person name="Augustine A."/>
        </authorList>
    </citation>
    <scope>NUCLEOTIDE SEQUENCE</scope>
    <source>
        <tissue evidence="1">Leaf</tissue>
    </source>
</reference>
<dbReference type="EMBL" id="GGEC01091598">
    <property type="protein sequence ID" value="MBX72082.1"/>
    <property type="molecule type" value="Transcribed_RNA"/>
</dbReference>